<dbReference type="SUPFAM" id="SSF55874">
    <property type="entry name" value="ATPase domain of HSP90 chaperone/DNA topoisomerase II/histidine kinase"/>
    <property type="match status" value="1"/>
</dbReference>
<evidence type="ECO:0000256" key="11">
    <source>
        <dbReference type="ARBA" id="ARBA00023012"/>
    </source>
</evidence>
<evidence type="ECO:0000256" key="9">
    <source>
        <dbReference type="ARBA" id="ARBA00022840"/>
    </source>
</evidence>
<dbReference type="Gene3D" id="3.30.450.20">
    <property type="entry name" value="PAS domain"/>
    <property type="match status" value="1"/>
</dbReference>
<dbReference type="SUPFAM" id="SSF47384">
    <property type="entry name" value="Homodimeric domain of signal transducing histidine kinase"/>
    <property type="match status" value="1"/>
</dbReference>
<evidence type="ECO:0000256" key="4">
    <source>
        <dbReference type="ARBA" id="ARBA00022553"/>
    </source>
</evidence>
<dbReference type="InterPro" id="IPR000014">
    <property type="entry name" value="PAS"/>
</dbReference>
<dbReference type="SMART" id="SM00091">
    <property type="entry name" value="PAS"/>
    <property type="match status" value="1"/>
</dbReference>
<evidence type="ECO:0000256" key="6">
    <source>
        <dbReference type="ARBA" id="ARBA00022692"/>
    </source>
</evidence>
<comment type="subcellular location">
    <subcellularLocation>
        <location evidence="2">Membrane</location>
        <topology evidence="2">Multi-pass membrane protein</topology>
    </subcellularLocation>
</comment>
<dbReference type="Gene3D" id="1.10.287.130">
    <property type="match status" value="1"/>
</dbReference>
<dbReference type="CDD" id="cd00082">
    <property type="entry name" value="HisKA"/>
    <property type="match status" value="1"/>
</dbReference>
<evidence type="ECO:0000256" key="3">
    <source>
        <dbReference type="ARBA" id="ARBA00012438"/>
    </source>
</evidence>
<dbReference type="InterPro" id="IPR013767">
    <property type="entry name" value="PAS_fold"/>
</dbReference>
<evidence type="ECO:0000313" key="17">
    <source>
        <dbReference type="EMBL" id="HGH61756.1"/>
    </source>
</evidence>
<dbReference type="NCBIfam" id="TIGR00229">
    <property type="entry name" value="sensory_box"/>
    <property type="match status" value="1"/>
</dbReference>
<keyword evidence="7" id="KW-0547">Nucleotide-binding</keyword>
<keyword evidence="9" id="KW-0067">ATP-binding</keyword>
<proteinExistence type="predicted"/>
<evidence type="ECO:0000256" key="8">
    <source>
        <dbReference type="ARBA" id="ARBA00022777"/>
    </source>
</evidence>
<comment type="catalytic activity">
    <reaction evidence="1">
        <text>ATP + protein L-histidine = ADP + protein N-phospho-L-histidine.</text>
        <dbReference type="EC" id="2.7.13.3"/>
    </reaction>
</comment>
<keyword evidence="6 13" id="KW-0812">Transmembrane</keyword>
<dbReference type="PROSITE" id="PS50112">
    <property type="entry name" value="PAS"/>
    <property type="match status" value="1"/>
</dbReference>
<evidence type="ECO:0000256" key="5">
    <source>
        <dbReference type="ARBA" id="ARBA00022679"/>
    </source>
</evidence>
<dbReference type="GO" id="GO:0000156">
    <property type="term" value="F:phosphorelay response regulator activity"/>
    <property type="evidence" value="ECO:0007669"/>
    <property type="project" value="TreeGrafter"/>
</dbReference>
<evidence type="ECO:0000259" key="15">
    <source>
        <dbReference type="PROSITE" id="PS50112"/>
    </source>
</evidence>
<dbReference type="GO" id="GO:0005524">
    <property type="term" value="F:ATP binding"/>
    <property type="evidence" value="ECO:0007669"/>
    <property type="project" value="UniProtKB-KW"/>
</dbReference>
<dbReference type="InterPro" id="IPR003661">
    <property type="entry name" value="HisK_dim/P_dom"/>
</dbReference>
<dbReference type="SMART" id="SM00387">
    <property type="entry name" value="HATPase_c"/>
    <property type="match status" value="1"/>
</dbReference>
<evidence type="ECO:0000259" key="16">
    <source>
        <dbReference type="PROSITE" id="PS50113"/>
    </source>
</evidence>
<dbReference type="PANTHER" id="PTHR42878:SF7">
    <property type="entry name" value="SENSOR HISTIDINE KINASE GLRK"/>
    <property type="match status" value="1"/>
</dbReference>
<keyword evidence="5" id="KW-0808">Transferase</keyword>
<dbReference type="Pfam" id="PF02518">
    <property type="entry name" value="HATPase_c"/>
    <property type="match status" value="1"/>
</dbReference>
<dbReference type="EC" id="2.7.13.3" evidence="3"/>
<evidence type="ECO:0000256" key="1">
    <source>
        <dbReference type="ARBA" id="ARBA00000085"/>
    </source>
</evidence>
<feature type="transmembrane region" description="Helical" evidence="13">
    <location>
        <begin position="298"/>
        <end position="320"/>
    </location>
</feature>
<dbReference type="Pfam" id="PF00989">
    <property type="entry name" value="PAS"/>
    <property type="match status" value="1"/>
</dbReference>
<evidence type="ECO:0000259" key="14">
    <source>
        <dbReference type="PROSITE" id="PS50109"/>
    </source>
</evidence>
<comment type="caution">
    <text evidence="17">The sequence shown here is derived from an EMBL/GenBank/DDBJ whole genome shotgun (WGS) entry which is preliminary data.</text>
</comment>
<dbReference type="InterPro" id="IPR036890">
    <property type="entry name" value="HATPase_C_sf"/>
</dbReference>
<dbReference type="PANTHER" id="PTHR42878">
    <property type="entry name" value="TWO-COMPONENT HISTIDINE KINASE"/>
    <property type="match status" value="1"/>
</dbReference>
<dbReference type="InterPro" id="IPR005467">
    <property type="entry name" value="His_kinase_dom"/>
</dbReference>
<keyword evidence="10 13" id="KW-1133">Transmembrane helix</keyword>
<keyword evidence="11" id="KW-0902">Two-component regulatory system</keyword>
<dbReference type="EMBL" id="DTGT01000345">
    <property type="protein sequence ID" value="HGH61756.1"/>
    <property type="molecule type" value="Genomic_DNA"/>
</dbReference>
<keyword evidence="8" id="KW-0418">Kinase</keyword>
<dbReference type="SUPFAM" id="SSF55785">
    <property type="entry name" value="PYP-like sensor domain (PAS domain)"/>
    <property type="match status" value="1"/>
</dbReference>
<evidence type="ECO:0000256" key="12">
    <source>
        <dbReference type="ARBA" id="ARBA00023136"/>
    </source>
</evidence>
<evidence type="ECO:0000256" key="7">
    <source>
        <dbReference type="ARBA" id="ARBA00022741"/>
    </source>
</evidence>
<evidence type="ECO:0000256" key="2">
    <source>
        <dbReference type="ARBA" id="ARBA00004141"/>
    </source>
</evidence>
<evidence type="ECO:0000256" key="13">
    <source>
        <dbReference type="SAM" id="Phobius"/>
    </source>
</evidence>
<dbReference type="CDD" id="cd00130">
    <property type="entry name" value="PAS"/>
    <property type="match status" value="1"/>
</dbReference>
<dbReference type="GO" id="GO:0007234">
    <property type="term" value="P:osmosensory signaling via phosphorelay pathway"/>
    <property type="evidence" value="ECO:0007669"/>
    <property type="project" value="TreeGrafter"/>
</dbReference>
<feature type="domain" description="Histidine kinase" evidence="14">
    <location>
        <begin position="519"/>
        <end position="744"/>
    </location>
</feature>
<reference evidence="17" key="1">
    <citation type="journal article" date="2020" name="mSystems">
        <title>Genome- and Community-Level Interaction Insights into Carbon Utilization and Element Cycling Functions of Hydrothermarchaeota in Hydrothermal Sediment.</title>
        <authorList>
            <person name="Zhou Z."/>
            <person name="Liu Y."/>
            <person name="Xu W."/>
            <person name="Pan J."/>
            <person name="Luo Z.H."/>
            <person name="Li M."/>
        </authorList>
    </citation>
    <scope>NUCLEOTIDE SEQUENCE [LARGE SCALE GENOMIC DNA]</scope>
    <source>
        <strain evidence="17">SpSt-769</strain>
    </source>
</reference>
<dbReference type="GO" id="GO:0016020">
    <property type="term" value="C:membrane"/>
    <property type="evidence" value="ECO:0007669"/>
    <property type="project" value="UniProtKB-SubCell"/>
</dbReference>
<dbReference type="PROSITE" id="PS50109">
    <property type="entry name" value="HIS_KIN"/>
    <property type="match status" value="1"/>
</dbReference>
<dbReference type="GO" id="GO:0006355">
    <property type="term" value="P:regulation of DNA-templated transcription"/>
    <property type="evidence" value="ECO:0007669"/>
    <property type="project" value="InterPro"/>
</dbReference>
<dbReference type="InterPro" id="IPR035965">
    <property type="entry name" value="PAS-like_dom_sf"/>
</dbReference>
<dbReference type="SMART" id="SM00388">
    <property type="entry name" value="HisKA"/>
    <property type="match status" value="1"/>
</dbReference>
<dbReference type="AlphaFoldDB" id="A0A7C4EXU8"/>
<name>A0A7C4EXU8_9BACT</name>
<protein>
    <recommendedName>
        <fullName evidence="3">histidine kinase</fullName>
        <ecNumber evidence="3">2.7.13.3</ecNumber>
    </recommendedName>
</protein>
<dbReference type="InterPro" id="IPR000700">
    <property type="entry name" value="PAS-assoc_C"/>
</dbReference>
<dbReference type="Gene3D" id="3.30.565.10">
    <property type="entry name" value="Histidine kinase-like ATPase, C-terminal domain"/>
    <property type="match status" value="1"/>
</dbReference>
<organism evidence="17">
    <name type="scientific">Desulfomonile tiedjei</name>
    <dbReference type="NCBI Taxonomy" id="2358"/>
    <lineage>
        <taxon>Bacteria</taxon>
        <taxon>Pseudomonadati</taxon>
        <taxon>Thermodesulfobacteriota</taxon>
        <taxon>Desulfomonilia</taxon>
        <taxon>Desulfomonilales</taxon>
        <taxon>Desulfomonilaceae</taxon>
        <taxon>Desulfomonile</taxon>
    </lineage>
</organism>
<dbReference type="PRINTS" id="PR00344">
    <property type="entry name" value="BCTRLSENSOR"/>
</dbReference>
<dbReference type="InterPro" id="IPR036097">
    <property type="entry name" value="HisK_dim/P_sf"/>
</dbReference>
<gene>
    <name evidence="17" type="ORF">ENV54_10705</name>
</gene>
<feature type="transmembrane region" description="Helical" evidence="13">
    <location>
        <begin position="16"/>
        <end position="40"/>
    </location>
</feature>
<keyword evidence="4" id="KW-0597">Phosphoprotein</keyword>
<dbReference type="InterPro" id="IPR003594">
    <property type="entry name" value="HATPase_dom"/>
</dbReference>
<evidence type="ECO:0000256" key="10">
    <source>
        <dbReference type="ARBA" id="ARBA00022989"/>
    </source>
</evidence>
<dbReference type="GO" id="GO:0000155">
    <property type="term" value="F:phosphorelay sensor kinase activity"/>
    <property type="evidence" value="ECO:0007669"/>
    <property type="project" value="InterPro"/>
</dbReference>
<dbReference type="InterPro" id="IPR004358">
    <property type="entry name" value="Sig_transdc_His_kin-like_C"/>
</dbReference>
<dbReference type="GO" id="GO:0030295">
    <property type="term" value="F:protein kinase activator activity"/>
    <property type="evidence" value="ECO:0007669"/>
    <property type="project" value="TreeGrafter"/>
</dbReference>
<feature type="domain" description="PAS" evidence="15">
    <location>
        <begin position="362"/>
        <end position="426"/>
    </location>
</feature>
<sequence>MAIDYETPTKRLQKTIVVSSAVGIFIVGVIIAVAGITPLYEYLKDEEKRNLVLVLNTKTVAVEEYLARIKDVAMQISSRTQAREALEAHNTGRMDIAQLEPLLRRTMLDALDYAPDIWGITRLDARGQPVASVGLEIPSELRVSAGPNQSGPTIEGPLTVGDNTLVVVRSPIRNKEGALVGTDILVVRLINLRRIIEDYTGLGKTGEAFLGFVKEDKVDLLFPLRYPKRTPWRNVPLDTPVGAAISAAAKERKSGLMISDKSMQHREIVVYGPIRGSNWGIGLKIGLDELFSPVRRQIYATTTLILLLIALGAGGMILLVRPLAGKTIIHTDELAREIKEKTAHLRQELRERRRIERWLRDSERRYQTLLANIPDVIFILDENGCFSYVNVQVEKFLACKVRDILDTPLEDYVVPEDKPRIRKILEVEADAVWDEEVGILALDGAHKYSRIRCKASIEEHTGNKRYEGVMRDITVRKNLEQELKTSREELLEKIRIIDDLYEHIVQSGMSKCISDHTAEVAHELRQPLAIIGGVARRIARRIRSGELNASQELLDACRIIINEIERLERILAGLIDFTTHRAIHLEKADPNEIIEAVLKANAARIADKSLQVEKKLGGEVGEMLLDPTLFEQMVSYLISNAIDASPRGETLTIETGISIPSERAQEAGGLDSETYFELKVRNHGTVISKDELQKIFSPFYTTNSYGAGIGLTVSKRIVEDHNGSISVKSDEEGTVFTVWLPFLHRGVSDLMVIS</sequence>
<keyword evidence="12 13" id="KW-0472">Membrane</keyword>
<dbReference type="InterPro" id="IPR050351">
    <property type="entry name" value="BphY/WalK/GraS-like"/>
</dbReference>
<dbReference type="Pfam" id="PF00512">
    <property type="entry name" value="HisKA"/>
    <property type="match status" value="1"/>
</dbReference>
<accession>A0A7C4EXU8</accession>
<feature type="domain" description="PAC" evidence="16">
    <location>
        <begin position="433"/>
        <end position="485"/>
    </location>
</feature>
<dbReference type="PROSITE" id="PS50113">
    <property type="entry name" value="PAC"/>
    <property type="match status" value="1"/>
</dbReference>